<feature type="region of interest" description="Disordered" evidence="1">
    <location>
        <begin position="559"/>
        <end position="579"/>
    </location>
</feature>
<dbReference type="AlphaFoldDB" id="A0AAD3CK97"/>
<evidence type="ECO:0000256" key="1">
    <source>
        <dbReference type="SAM" id="MobiDB-lite"/>
    </source>
</evidence>
<sequence>MGKTDLKVNEEKVEEERPMKRPKKPEESSTSKLIDLLTQLNEGKPLELTVVASLNEAATRGEGFGRAMPDLKLRPSLSRCNNVTIQEHVKDDPHEETLMMHLHNIFKDHIGKSPKVIIENAIRTSREELERENYIAHKRATNSFDGGLSHTYLTHPMDLRTKGPSLDGKVWLALFLGQERADELLKDTLPTNSSERNDNVEPILEATENVICKYLYTEASQLSINVLMYNILKYIFMLVDEKNTALVDLLRFSVLYGLDGVMKDILRGRYGDVGDLTVNSLIPLDENPLIVDPSPRMYRASDERRTFWPLYAFGALLGHKNIARVALKELGGDIDSSYGIQRQHEYELKMYMIDDHDLPSEVLNWVFHKNMPDVIEFLVKECGFQFRWIDHKHYMFRIFDKLFVLEPYNFPPWEGEVDEQAIMWESNSDRRWARTKASYAPKMKMLDLLISLGFPFELFFPVDPTCEEQEKLLNEGKIKTFDDQREYGKRLTKHQRRANERLYNACSSYNSIQSTEAERLTASDFYKKLKTRWEEGQETAQISKLDEYEALDSRWRKWKRRQDGEESESDDDSDLEEYF</sequence>
<feature type="compositionally biased region" description="Basic and acidic residues" evidence="1">
    <location>
        <begin position="1"/>
        <end position="29"/>
    </location>
</feature>
<proteinExistence type="predicted"/>
<evidence type="ECO:0000313" key="2">
    <source>
        <dbReference type="EMBL" id="GFH47471.1"/>
    </source>
</evidence>
<organism evidence="2 3">
    <name type="scientific">Chaetoceros tenuissimus</name>
    <dbReference type="NCBI Taxonomy" id="426638"/>
    <lineage>
        <taxon>Eukaryota</taxon>
        <taxon>Sar</taxon>
        <taxon>Stramenopiles</taxon>
        <taxon>Ochrophyta</taxon>
        <taxon>Bacillariophyta</taxon>
        <taxon>Coscinodiscophyceae</taxon>
        <taxon>Chaetocerotophycidae</taxon>
        <taxon>Chaetocerotales</taxon>
        <taxon>Chaetocerotaceae</taxon>
        <taxon>Chaetoceros</taxon>
    </lineage>
</organism>
<comment type="caution">
    <text evidence="2">The sequence shown here is derived from an EMBL/GenBank/DDBJ whole genome shotgun (WGS) entry which is preliminary data.</text>
</comment>
<reference evidence="2 3" key="1">
    <citation type="journal article" date="2021" name="Sci. Rep.">
        <title>The genome of the diatom Chaetoceros tenuissimus carries an ancient integrated fragment of an extant virus.</title>
        <authorList>
            <person name="Hongo Y."/>
            <person name="Kimura K."/>
            <person name="Takaki Y."/>
            <person name="Yoshida Y."/>
            <person name="Baba S."/>
            <person name="Kobayashi G."/>
            <person name="Nagasaki K."/>
            <person name="Hano T."/>
            <person name="Tomaru Y."/>
        </authorList>
    </citation>
    <scope>NUCLEOTIDE SEQUENCE [LARGE SCALE GENOMIC DNA]</scope>
    <source>
        <strain evidence="2 3">NIES-3715</strain>
    </source>
</reference>
<evidence type="ECO:0000313" key="3">
    <source>
        <dbReference type="Proteomes" id="UP001054902"/>
    </source>
</evidence>
<feature type="region of interest" description="Disordered" evidence="1">
    <location>
        <begin position="1"/>
        <end position="31"/>
    </location>
</feature>
<name>A0AAD3CK97_9STRA</name>
<dbReference type="EMBL" id="BLLK01000023">
    <property type="protein sequence ID" value="GFH47471.1"/>
    <property type="molecule type" value="Genomic_DNA"/>
</dbReference>
<feature type="compositionally biased region" description="Acidic residues" evidence="1">
    <location>
        <begin position="565"/>
        <end position="579"/>
    </location>
</feature>
<dbReference type="Proteomes" id="UP001054902">
    <property type="component" value="Unassembled WGS sequence"/>
</dbReference>
<keyword evidence="3" id="KW-1185">Reference proteome</keyword>
<accession>A0AAD3CK97</accession>
<protein>
    <submittedName>
        <fullName evidence="2">Uncharacterized protein</fullName>
    </submittedName>
</protein>
<gene>
    <name evidence="2" type="ORF">CTEN210_03946</name>
</gene>